<dbReference type="Pfam" id="PF09767">
    <property type="entry name" value="DUF2053"/>
    <property type="match status" value="1"/>
</dbReference>
<evidence type="ECO:0000256" key="5">
    <source>
        <dbReference type="ARBA" id="ARBA00022824"/>
    </source>
</evidence>
<dbReference type="WBParaSite" id="PSAMB.scaffold5482size11593.g26684.t1">
    <property type="protein sequence ID" value="PSAMB.scaffold5482size11593.g26684.t1"/>
    <property type="gene ID" value="PSAMB.scaffold5482size11593.g26684"/>
</dbReference>
<dbReference type="PANTHER" id="PTHR12869:SF0">
    <property type="entry name" value="BOS COMPLEX SUBUNIT TMEM147"/>
    <property type="match status" value="1"/>
</dbReference>
<evidence type="ECO:0000256" key="7">
    <source>
        <dbReference type="ARBA" id="ARBA00023136"/>
    </source>
</evidence>
<dbReference type="PANTHER" id="PTHR12869">
    <property type="entry name" value="SMALL SEVEN TRANSMEMBRANE DOMAIN-CONTAINING PROTEIN"/>
    <property type="match status" value="1"/>
</dbReference>
<feature type="transmembrane region" description="Helical" evidence="11">
    <location>
        <begin position="39"/>
        <end position="57"/>
    </location>
</feature>
<comment type="similarity">
    <text evidence="8">Belongs to the TMEM147 family.</text>
</comment>
<proteinExistence type="inferred from homology"/>
<organism evidence="12 13">
    <name type="scientific">Plectus sambesii</name>
    <dbReference type="NCBI Taxonomy" id="2011161"/>
    <lineage>
        <taxon>Eukaryota</taxon>
        <taxon>Metazoa</taxon>
        <taxon>Ecdysozoa</taxon>
        <taxon>Nematoda</taxon>
        <taxon>Chromadorea</taxon>
        <taxon>Plectida</taxon>
        <taxon>Plectina</taxon>
        <taxon>Plectoidea</taxon>
        <taxon>Plectidae</taxon>
        <taxon>Plectus</taxon>
    </lineage>
</organism>
<keyword evidence="5" id="KW-0256">Endoplasmic reticulum</keyword>
<reference evidence="13" key="1">
    <citation type="submission" date="2022-11" db="UniProtKB">
        <authorList>
            <consortium name="WormBaseParasite"/>
        </authorList>
    </citation>
    <scope>IDENTIFICATION</scope>
</reference>
<evidence type="ECO:0000256" key="3">
    <source>
        <dbReference type="ARBA" id="ARBA00022475"/>
    </source>
</evidence>
<dbReference type="GO" id="GO:0005789">
    <property type="term" value="C:endoplasmic reticulum membrane"/>
    <property type="evidence" value="ECO:0007669"/>
    <property type="project" value="UniProtKB-SubCell"/>
</dbReference>
<dbReference type="AlphaFoldDB" id="A0A914WW20"/>
<accession>A0A914WW20</accession>
<name>A0A914WW20_9BILA</name>
<evidence type="ECO:0000256" key="9">
    <source>
        <dbReference type="ARBA" id="ARBA00034846"/>
    </source>
</evidence>
<dbReference type="InterPro" id="IPR019164">
    <property type="entry name" value="TMEM147"/>
</dbReference>
<comment type="subcellular location">
    <subcellularLocation>
        <location evidence="2">Cell membrane</location>
        <topology evidence="2">Multi-pass membrane protein</topology>
    </subcellularLocation>
    <subcellularLocation>
        <location evidence="1">Endoplasmic reticulum membrane</location>
        <topology evidence="1">Multi-pass membrane protein</topology>
    </subcellularLocation>
</comment>
<dbReference type="Proteomes" id="UP000887566">
    <property type="component" value="Unplaced"/>
</dbReference>
<sequence>MTFFHFANCLALTYAPYFISYKYSGLSEYSSVWKCAQAAFAYLFTQLAKFLILATFFPAGELEGQRFDLVAEFMKSTVDVVDLIGLHAVIAYALVGKGEIRFLAAGLGWATAESLASRLQPFWMGAKGPGFDWKYTQMGLESNLNLVFYMSVAALVWLWMRTDLQWQMKQATGALLLYATYRNFIYEILFHVVGLDSWTLLAVKMVLTLGVALSTVVIYGSLRPAQQNYHR</sequence>
<evidence type="ECO:0000256" key="4">
    <source>
        <dbReference type="ARBA" id="ARBA00022692"/>
    </source>
</evidence>
<evidence type="ECO:0000256" key="1">
    <source>
        <dbReference type="ARBA" id="ARBA00004477"/>
    </source>
</evidence>
<evidence type="ECO:0000256" key="11">
    <source>
        <dbReference type="SAM" id="Phobius"/>
    </source>
</evidence>
<keyword evidence="7 11" id="KW-0472">Membrane</keyword>
<feature type="transmembrane region" description="Helical" evidence="11">
    <location>
        <begin position="143"/>
        <end position="160"/>
    </location>
</feature>
<keyword evidence="4 11" id="KW-0812">Transmembrane</keyword>
<evidence type="ECO:0000313" key="13">
    <source>
        <dbReference type="WBParaSite" id="PSAMB.scaffold5482size11593.g26684.t1"/>
    </source>
</evidence>
<evidence type="ECO:0000256" key="10">
    <source>
        <dbReference type="ARBA" id="ARBA00034899"/>
    </source>
</evidence>
<evidence type="ECO:0000256" key="6">
    <source>
        <dbReference type="ARBA" id="ARBA00022989"/>
    </source>
</evidence>
<keyword evidence="3" id="KW-1003">Cell membrane</keyword>
<protein>
    <recommendedName>
        <fullName evidence="9">BOS complex subunit TMEM147</fullName>
    </recommendedName>
    <alternativeName>
        <fullName evidence="10">Transmembrane protein 147</fullName>
    </alternativeName>
</protein>
<evidence type="ECO:0000313" key="12">
    <source>
        <dbReference type="Proteomes" id="UP000887566"/>
    </source>
</evidence>
<feature type="transmembrane region" description="Helical" evidence="11">
    <location>
        <begin position="172"/>
        <end position="192"/>
    </location>
</feature>
<feature type="transmembrane region" description="Helical" evidence="11">
    <location>
        <begin position="198"/>
        <end position="222"/>
    </location>
</feature>
<evidence type="ECO:0000256" key="8">
    <source>
        <dbReference type="ARBA" id="ARBA00034739"/>
    </source>
</evidence>
<dbReference type="GO" id="GO:0005886">
    <property type="term" value="C:plasma membrane"/>
    <property type="evidence" value="ECO:0007669"/>
    <property type="project" value="UniProtKB-SubCell"/>
</dbReference>
<keyword evidence="12" id="KW-1185">Reference proteome</keyword>
<evidence type="ECO:0000256" key="2">
    <source>
        <dbReference type="ARBA" id="ARBA00004651"/>
    </source>
</evidence>
<keyword evidence="6 11" id="KW-1133">Transmembrane helix</keyword>